<dbReference type="InterPro" id="IPR020845">
    <property type="entry name" value="AMP-binding_CS"/>
</dbReference>
<dbReference type="PANTHER" id="PTHR24096">
    <property type="entry name" value="LONG-CHAIN-FATTY-ACID--COA LIGASE"/>
    <property type="match status" value="1"/>
</dbReference>
<gene>
    <name evidence="5" type="ORF">FA15DRAFT_754150</name>
</gene>
<dbReference type="GO" id="GO:0016405">
    <property type="term" value="F:CoA-ligase activity"/>
    <property type="evidence" value="ECO:0007669"/>
    <property type="project" value="TreeGrafter"/>
</dbReference>
<dbReference type="Pfam" id="PF00501">
    <property type="entry name" value="AMP-binding"/>
    <property type="match status" value="1"/>
</dbReference>
<evidence type="ECO:0000313" key="6">
    <source>
        <dbReference type="Proteomes" id="UP000307440"/>
    </source>
</evidence>
<feature type="domain" description="AMP-dependent synthetase/ligase" evidence="3">
    <location>
        <begin position="30"/>
        <end position="419"/>
    </location>
</feature>
<reference evidence="5 6" key="1">
    <citation type="journal article" date="2019" name="Nat. Ecol. Evol.">
        <title>Megaphylogeny resolves global patterns of mushroom evolution.</title>
        <authorList>
            <person name="Varga T."/>
            <person name="Krizsan K."/>
            <person name="Foldi C."/>
            <person name="Dima B."/>
            <person name="Sanchez-Garcia M."/>
            <person name="Sanchez-Ramirez S."/>
            <person name="Szollosi G.J."/>
            <person name="Szarkandi J.G."/>
            <person name="Papp V."/>
            <person name="Albert L."/>
            <person name="Andreopoulos W."/>
            <person name="Angelini C."/>
            <person name="Antonin V."/>
            <person name="Barry K.W."/>
            <person name="Bougher N.L."/>
            <person name="Buchanan P."/>
            <person name="Buyck B."/>
            <person name="Bense V."/>
            <person name="Catcheside P."/>
            <person name="Chovatia M."/>
            <person name="Cooper J."/>
            <person name="Damon W."/>
            <person name="Desjardin D."/>
            <person name="Finy P."/>
            <person name="Geml J."/>
            <person name="Haridas S."/>
            <person name="Hughes K."/>
            <person name="Justo A."/>
            <person name="Karasinski D."/>
            <person name="Kautmanova I."/>
            <person name="Kiss B."/>
            <person name="Kocsube S."/>
            <person name="Kotiranta H."/>
            <person name="LaButti K.M."/>
            <person name="Lechner B.E."/>
            <person name="Liimatainen K."/>
            <person name="Lipzen A."/>
            <person name="Lukacs Z."/>
            <person name="Mihaltcheva S."/>
            <person name="Morgado L.N."/>
            <person name="Niskanen T."/>
            <person name="Noordeloos M.E."/>
            <person name="Ohm R.A."/>
            <person name="Ortiz-Santana B."/>
            <person name="Ovrebo C."/>
            <person name="Racz N."/>
            <person name="Riley R."/>
            <person name="Savchenko A."/>
            <person name="Shiryaev A."/>
            <person name="Soop K."/>
            <person name="Spirin V."/>
            <person name="Szebenyi C."/>
            <person name="Tomsovsky M."/>
            <person name="Tulloss R.E."/>
            <person name="Uehling J."/>
            <person name="Grigoriev I.V."/>
            <person name="Vagvolgyi C."/>
            <person name="Papp T."/>
            <person name="Martin F.M."/>
            <person name="Miettinen O."/>
            <person name="Hibbett D.S."/>
            <person name="Nagy L.G."/>
        </authorList>
    </citation>
    <scope>NUCLEOTIDE SEQUENCE [LARGE SCALE GENOMIC DNA]</scope>
    <source>
        <strain evidence="5 6">CBS 121175</strain>
    </source>
</reference>
<dbReference type="Gene3D" id="3.40.50.980">
    <property type="match status" value="2"/>
</dbReference>
<organism evidence="5 6">
    <name type="scientific">Coprinopsis marcescibilis</name>
    <name type="common">Agaric fungus</name>
    <name type="synonym">Psathyrella marcescibilis</name>
    <dbReference type="NCBI Taxonomy" id="230819"/>
    <lineage>
        <taxon>Eukaryota</taxon>
        <taxon>Fungi</taxon>
        <taxon>Dikarya</taxon>
        <taxon>Basidiomycota</taxon>
        <taxon>Agaricomycotina</taxon>
        <taxon>Agaricomycetes</taxon>
        <taxon>Agaricomycetidae</taxon>
        <taxon>Agaricales</taxon>
        <taxon>Agaricineae</taxon>
        <taxon>Psathyrellaceae</taxon>
        <taxon>Coprinopsis</taxon>
    </lineage>
</organism>
<dbReference type="AlphaFoldDB" id="A0A5C3L4E9"/>
<evidence type="ECO:0000256" key="1">
    <source>
        <dbReference type="ARBA" id="ARBA00006432"/>
    </source>
</evidence>
<protein>
    <submittedName>
        <fullName evidence="5">Amp dependent CoA ligase</fullName>
    </submittedName>
</protein>
<comment type="similarity">
    <text evidence="1">Belongs to the ATP-dependent AMP-binding enzyme family.</text>
</comment>
<dbReference type="STRING" id="230819.A0A5C3L4E9"/>
<accession>A0A5C3L4E9</accession>
<dbReference type="Proteomes" id="UP000307440">
    <property type="component" value="Unassembled WGS sequence"/>
</dbReference>
<evidence type="ECO:0000256" key="2">
    <source>
        <dbReference type="ARBA" id="ARBA00022598"/>
    </source>
</evidence>
<dbReference type="InterPro" id="IPR000873">
    <property type="entry name" value="AMP-dep_synth/lig_dom"/>
</dbReference>
<feature type="domain" description="AMP-binding enzyme C-terminal" evidence="4">
    <location>
        <begin position="469"/>
        <end position="554"/>
    </location>
</feature>
<sequence length="580" mass="62645">MVFVKSPYPEPPAFPQVNAHHILFKRPDQAAWPDFTLHIDAVSGQRRKYSEFVAHMNDLATALGAPSPHGLGFRKEGGEIVGIMMENSSDYIALLQACIIITTPFALISSYSTAFELKHALTLSKATSLFVDAKFLPIVLPVAKEVGMDLSRIFVGRGNAPGRKSIVDLVNDVRAKSVPFIGIRPATKDTLAYLVFSSGTSGLPKAVMISHGNLIYSIGQAAVMGQINAQVYTPPPPVAEEGLPVVLAFLPLHHTYGLHSYSYRAFLAPGTLVIMDKWDIDVALRCIPQYKVSGIALIPSIVHQLVHHPKIEQVDLSSVTQLGSGAAYLPPSLADKLSKLIAGNASFSEGYGMSECTIAAITQPVEGALGGKLKRIPGCTGVLLPGMDGRTVRDDGTEADINETGELWLRSPNVALGYWNNEKADKETFVDGWLKTGDKFSVDKDGNFWFADRSKDTLKVSGAQVSPMEIENVLIAHPDKLIIDVTVAGVSGGRTSDEKVPRAWVVLSAKGKGKGAAVTIKALEKWSKANLSKYKHLRGGIGIVDEIPKSPTGKVLRRILQEQYEKAVVAAQQENVRAKL</sequence>
<dbReference type="InterPro" id="IPR025110">
    <property type="entry name" value="AMP-bd_C"/>
</dbReference>
<proteinExistence type="inferred from homology"/>
<dbReference type="Pfam" id="PF13193">
    <property type="entry name" value="AMP-binding_C"/>
    <property type="match status" value="1"/>
</dbReference>
<dbReference type="OrthoDB" id="1898221at2759"/>
<dbReference type="Gene3D" id="3.30.300.30">
    <property type="match status" value="1"/>
</dbReference>
<evidence type="ECO:0000259" key="4">
    <source>
        <dbReference type="Pfam" id="PF13193"/>
    </source>
</evidence>
<evidence type="ECO:0000259" key="3">
    <source>
        <dbReference type="Pfam" id="PF00501"/>
    </source>
</evidence>
<keyword evidence="2 5" id="KW-0436">Ligase</keyword>
<name>A0A5C3L4E9_COPMA</name>
<dbReference type="SUPFAM" id="SSF56801">
    <property type="entry name" value="Acetyl-CoA synthetase-like"/>
    <property type="match status" value="1"/>
</dbReference>
<dbReference type="PROSITE" id="PS00455">
    <property type="entry name" value="AMP_BINDING"/>
    <property type="match status" value="1"/>
</dbReference>
<dbReference type="Gene3D" id="2.30.38.10">
    <property type="entry name" value="Luciferase, Domain 3"/>
    <property type="match status" value="1"/>
</dbReference>
<dbReference type="PANTHER" id="PTHR24096:SF149">
    <property type="entry name" value="AMP-BINDING DOMAIN-CONTAINING PROTEIN-RELATED"/>
    <property type="match status" value="1"/>
</dbReference>
<dbReference type="InterPro" id="IPR045851">
    <property type="entry name" value="AMP-bd_C_sf"/>
</dbReference>
<keyword evidence="6" id="KW-1185">Reference proteome</keyword>
<dbReference type="EMBL" id="ML210163">
    <property type="protein sequence ID" value="TFK27568.1"/>
    <property type="molecule type" value="Genomic_DNA"/>
</dbReference>
<evidence type="ECO:0000313" key="5">
    <source>
        <dbReference type="EMBL" id="TFK27568.1"/>
    </source>
</evidence>